<evidence type="ECO:0000313" key="5">
    <source>
        <dbReference type="EMBL" id="GAA2514554.1"/>
    </source>
</evidence>
<dbReference type="PANTHER" id="PTHR11358">
    <property type="entry name" value="ARGINASE/AGMATINASE"/>
    <property type="match status" value="1"/>
</dbReference>
<protein>
    <submittedName>
        <fullName evidence="5">Agmatinase</fullName>
    </submittedName>
</protein>
<organism evidence="5 6">
    <name type="scientific">Pilimelia columellifera subsp. columellifera</name>
    <dbReference type="NCBI Taxonomy" id="706583"/>
    <lineage>
        <taxon>Bacteria</taxon>
        <taxon>Bacillati</taxon>
        <taxon>Actinomycetota</taxon>
        <taxon>Actinomycetes</taxon>
        <taxon>Micromonosporales</taxon>
        <taxon>Micromonosporaceae</taxon>
        <taxon>Pilimelia</taxon>
    </lineage>
</organism>
<reference evidence="5 6" key="1">
    <citation type="journal article" date="2019" name="Int. J. Syst. Evol. Microbiol.">
        <title>The Global Catalogue of Microorganisms (GCM) 10K type strain sequencing project: providing services to taxonomists for standard genome sequencing and annotation.</title>
        <authorList>
            <consortium name="The Broad Institute Genomics Platform"/>
            <consortium name="The Broad Institute Genome Sequencing Center for Infectious Disease"/>
            <person name="Wu L."/>
            <person name="Ma J."/>
        </authorList>
    </citation>
    <scope>NUCLEOTIDE SEQUENCE [LARGE SCALE GENOMIC DNA]</scope>
    <source>
        <strain evidence="5 6">JCM 3367</strain>
    </source>
</reference>
<dbReference type="PANTHER" id="PTHR11358:SF26">
    <property type="entry name" value="GUANIDINO ACID HYDROLASE, MITOCHONDRIAL"/>
    <property type="match status" value="1"/>
</dbReference>
<dbReference type="InterPro" id="IPR023696">
    <property type="entry name" value="Ureohydrolase_dom_sf"/>
</dbReference>
<keyword evidence="2" id="KW-0479">Metal-binding</keyword>
<proteinExistence type="inferred from homology"/>
<dbReference type="PRINTS" id="PR00116">
    <property type="entry name" value="ARGINASE"/>
</dbReference>
<dbReference type="NCBIfam" id="TIGR01230">
    <property type="entry name" value="agmatinase"/>
    <property type="match status" value="1"/>
</dbReference>
<dbReference type="Proteomes" id="UP001499978">
    <property type="component" value="Unassembled WGS sequence"/>
</dbReference>
<evidence type="ECO:0000256" key="2">
    <source>
        <dbReference type="ARBA" id="ARBA00022723"/>
    </source>
</evidence>
<name>A0ABN3N7K5_9ACTN</name>
<dbReference type="SUPFAM" id="SSF52768">
    <property type="entry name" value="Arginase/deacetylase"/>
    <property type="match status" value="1"/>
</dbReference>
<dbReference type="InterPro" id="IPR020855">
    <property type="entry name" value="Ureohydrolase_Mn_BS"/>
</dbReference>
<gene>
    <name evidence="5" type="primary">speB</name>
    <name evidence="5" type="ORF">GCM10010201_08370</name>
</gene>
<comment type="caution">
    <text evidence="5">The sequence shown here is derived from an EMBL/GenBank/DDBJ whole genome shotgun (WGS) entry which is preliminary data.</text>
</comment>
<accession>A0ABN3N7K5</accession>
<dbReference type="PROSITE" id="PS01053">
    <property type="entry name" value="ARGINASE_1"/>
    <property type="match status" value="1"/>
</dbReference>
<dbReference type="Gene3D" id="3.40.800.10">
    <property type="entry name" value="Ureohydrolase domain"/>
    <property type="match status" value="1"/>
</dbReference>
<dbReference type="RefSeq" id="WP_344168469.1">
    <property type="nucleotide sequence ID" value="NZ_BAAARY010000002.1"/>
</dbReference>
<evidence type="ECO:0000256" key="3">
    <source>
        <dbReference type="ARBA" id="ARBA00022801"/>
    </source>
</evidence>
<comment type="similarity">
    <text evidence="1">Belongs to the arginase family. Agmatinase subfamily.</text>
</comment>
<dbReference type="PROSITE" id="PS51409">
    <property type="entry name" value="ARGINASE_2"/>
    <property type="match status" value="1"/>
</dbReference>
<evidence type="ECO:0000256" key="1">
    <source>
        <dbReference type="ARBA" id="ARBA00009227"/>
    </source>
</evidence>
<keyword evidence="3 4" id="KW-0378">Hydrolase</keyword>
<dbReference type="InterPro" id="IPR005925">
    <property type="entry name" value="Agmatinase-rel"/>
</dbReference>
<dbReference type="InterPro" id="IPR006035">
    <property type="entry name" value="Ureohydrolase"/>
</dbReference>
<sequence>MTAARPTPIGPPDAATVPRYVNATTFARLPRLDQVGRADIVVAGVPFDSGVTYRPGARFGPNHVRQSSMLLRPYHPMLDIAPLTDFQIADAGDFAVNPFSMDSTIESITNGARELISGGARLMTIGGDHSIAFPLLKATAEQHGPLAVVHFDAHLDTWDIDFGSCHSHGTPFRRAAEAGYTLRENCLHVGIRGPQFEKEDLAADADLGFQIVWGEWFDELGIKGVIARMRERLGDHPVYVSVDIDVLDPAFAPATGTPEAGGFSSRELLALINGLAGLNVVGADLVEVAPAYDHAEITGIAAARIAYELISVMAVDLHQRATVAEFAEATPAEVTEAVIAEVGAGGSSPVAGDMPFAAVER</sequence>
<dbReference type="EMBL" id="BAAARY010000002">
    <property type="protein sequence ID" value="GAA2514554.1"/>
    <property type="molecule type" value="Genomic_DNA"/>
</dbReference>
<keyword evidence="6" id="KW-1185">Reference proteome</keyword>
<dbReference type="CDD" id="cd11592">
    <property type="entry name" value="Agmatinase_PAH"/>
    <property type="match status" value="1"/>
</dbReference>
<evidence type="ECO:0000256" key="4">
    <source>
        <dbReference type="RuleBase" id="RU003684"/>
    </source>
</evidence>
<evidence type="ECO:0000313" key="6">
    <source>
        <dbReference type="Proteomes" id="UP001499978"/>
    </source>
</evidence>
<dbReference type="Pfam" id="PF00491">
    <property type="entry name" value="Arginase"/>
    <property type="match status" value="1"/>
</dbReference>
<dbReference type="NCBIfam" id="NF002564">
    <property type="entry name" value="PRK02190.1"/>
    <property type="match status" value="1"/>
</dbReference>